<dbReference type="AlphaFoldDB" id="A0A494VLT4"/>
<dbReference type="OrthoDB" id="893129at2"/>
<name>A0A494VLT4_9SPHI</name>
<sequence length="236" mass="27373">MNAFDYVGLQSLKHKHMPDNQSTITKLIAFKERDKFSSSAWEERGLNPSPDDEMSHYLQQFFNDCAAGLADAVENEASPAKLKSLLKRYLGKIKYRDYDTEEGEFICDLFEEMAHIIGVNINDDLNNWLHGRTLNVLWKLKSIFNKTKPAEIQFTSCTGCEVELETHIISKQEGIPDQGWMIVRCNNCNEFNLLSFGKGIRQIQFINYGWIETLPPDKFNHTQALTRLQQVRTYRR</sequence>
<dbReference type="Gene3D" id="1.20.1480.40">
    <property type="entry name" value="Uncharacterised protein PF16133, DUF4844"/>
    <property type="match status" value="1"/>
</dbReference>
<evidence type="ECO:0000313" key="2">
    <source>
        <dbReference type="Proteomes" id="UP000270046"/>
    </source>
</evidence>
<evidence type="ECO:0000313" key="1">
    <source>
        <dbReference type="EMBL" id="AYL94571.1"/>
    </source>
</evidence>
<dbReference type="Pfam" id="PF16133">
    <property type="entry name" value="DUF4844"/>
    <property type="match status" value="1"/>
</dbReference>
<gene>
    <name evidence="1" type="ORF">HYN43_004320</name>
</gene>
<keyword evidence="2" id="KW-1185">Reference proteome</keyword>
<protein>
    <submittedName>
        <fullName evidence="1">DUF4844 domain-containing protein</fullName>
    </submittedName>
</protein>
<accession>A0A494VLT4</accession>
<dbReference type="KEGG" id="muh:HYN43_004320"/>
<reference evidence="1 2" key="1">
    <citation type="submission" date="2018-10" db="EMBL/GenBank/DDBJ databases">
        <title>Genome sequencing of Mucilaginibacter sp. HYN0043.</title>
        <authorList>
            <person name="Kim M."/>
            <person name="Yi H."/>
        </authorList>
    </citation>
    <scope>NUCLEOTIDE SEQUENCE [LARGE SCALE GENOMIC DNA]</scope>
    <source>
        <strain evidence="1 2">HYN0043</strain>
    </source>
</reference>
<proteinExistence type="predicted"/>
<organism evidence="1 2">
    <name type="scientific">Mucilaginibacter celer</name>
    <dbReference type="NCBI Taxonomy" id="2305508"/>
    <lineage>
        <taxon>Bacteria</taxon>
        <taxon>Pseudomonadati</taxon>
        <taxon>Bacteroidota</taxon>
        <taxon>Sphingobacteriia</taxon>
        <taxon>Sphingobacteriales</taxon>
        <taxon>Sphingobacteriaceae</taxon>
        <taxon>Mucilaginibacter</taxon>
    </lineage>
</organism>
<dbReference type="InterPro" id="IPR032301">
    <property type="entry name" value="DUF4844"/>
</dbReference>
<dbReference type="EMBL" id="CP032869">
    <property type="protein sequence ID" value="AYL94571.1"/>
    <property type="molecule type" value="Genomic_DNA"/>
</dbReference>
<dbReference type="Proteomes" id="UP000270046">
    <property type="component" value="Chromosome"/>
</dbReference>
<dbReference type="InterPro" id="IPR038360">
    <property type="entry name" value="DUF4844_sf"/>
</dbReference>